<reference evidence="2 3" key="1">
    <citation type="submission" date="2018-12" db="EMBL/GenBank/DDBJ databases">
        <title>Genome of Verticillium dahliae isolate Getta Getta.</title>
        <authorList>
            <person name="Gardiner D.M."/>
        </authorList>
    </citation>
    <scope>NUCLEOTIDE SEQUENCE [LARGE SCALE GENOMIC DNA]</scope>
    <source>
        <strain evidence="2 3">Getta Getta</strain>
    </source>
</reference>
<sequence length="468" mass="49930">MAELVGLIASSLALAEFGARLSLQLYTLARTLASAPADARALASDMSLTATVARELAALLEADAASGATASHAAVAAARTAVGDCLAVFGEVDALLGQSLARMRGGRGGRAVERVRWALGRERLEGLRDRLERLKAGLGLMLQVLGYARDVKGRAMDEEEKAYRRRVIGSLALLEREMAARGGDNGLPPYEKDGGTFGALGTASPPRDEQGRPKVAGELLLGCKLLEQLVAAEPRPEIPTAQYAELAGHLRRLEQGEAARLAAASGGVASSFDTSEAVKRLHERLIEVAGPSPPDPEPELERSKTHRKTPSPEEKPPLTRRQKEGDRAAARPSPRLGAALPPFRPPLDDRTRPFTPYSPAVPYELASPGYSTVSPSYSPVDGSPYASDAMPPPQHITYSEVIFHHPSTRSGEQSYTNVVEASFGGFGEEEDEVDIGVPQMEDEEFDGSENDSKIVNELLAKWTTIGAA</sequence>
<protein>
    <submittedName>
        <fullName evidence="2">Uncharacterized protein</fullName>
    </submittedName>
</protein>
<organism evidence="2 3">
    <name type="scientific">Verticillium dahliae</name>
    <name type="common">Verticillium wilt</name>
    <dbReference type="NCBI Taxonomy" id="27337"/>
    <lineage>
        <taxon>Eukaryota</taxon>
        <taxon>Fungi</taxon>
        <taxon>Dikarya</taxon>
        <taxon>Ascomycota</taxon>
        <taxon>Pezizomycotina</taxon>
        <taxon>Sordariomycetes</taxon>
        <taxon>Hypocreomycetidae</taxon>
        <taxon>Glomerellales</taxon>
        <taxon>Plectosphaerellaceae</taxon>
        <taxon>Verticillium</taxon>
    </lineage>
</organism>
<feature type="region of interest" description="Disordered" evidence="1">
    <location>
        <begin position="182"/>
        <end position="211"/>
    </location>
</feature>
<name>A0A366NN84_VERDA</name>
<comment type="caution">
    <text evidence="2">The sequence shown here is derived from an EMBL/GenBank/DDBJ whole genome shotgun (WGS) entry which is preliminary data.</text>
</comment>
<dbReference type="PANTHER" id="PTHR36167:SF4">
    <property type="entry name" value="FUNGAL N-TERMINAL DOMAIN-CONTAINING PROTEIN"/>
    <property type="match status" value="1"/>
</dbReference>
<accession>A0A366NN84</accession>
<proteinExistence type="predicted"/>
<dbReference type="PANTHER" id="PTHR36167">
    <property type="entry name" value="C2H2 FINGER DOMAIN TRANSCRIPTION FACTOR (EUROFUNG)-RELATED"/>
    <property type="match status" value="1"/>
</dbReference>
<gene>
    <name evidence="2" type="ORF">VDGE_21256</name>
</gene>
<evidence type="ECO:0000313" key="3">
    <source>
        <dbReference type="Proteomes" id="UP000288725"/>
    </source>
</evidence>
<dbReference type="InterPro" id="IPR039327">
    <property type="entry name" value="CON7-like"/>
</dbReference>
<evidence type="ECO:0000313" key="2">
    <source>
        <dbReference type="EMBL" id="RXG41101.1"/>
    </source>
</evidence>
<dbReference type="GO" id="GO:0006355">
    <property type="term" value="P:regulation of DNA-templated transcription"/>
    <property type="evidence" value="ECO:0007669"/>
    <property type="project" value="InterPro"/>
</dbReference>
<evidence type="ECO:0000256" key="1">
    <source>
        <dbReference type="SAM" id="MobiDB-lite"/>
    </source>
</evidence>
<dbReference type="EMBL" id="RSDZ01000335">
    <property type="protein sequence ID" value="RXG41101.1"/>
    <property type="molecule type" value="Genomic_DNA"/>
</dbReference>
<dbReference type="AlphaFoldDB" id="A0A366NN84"/>
<feature type="compositionally biased region" description="Basic and acidic residues" evidence="1">
    <location>
        <begin position="310"/>
        <end position="329"/>
    </location>
</feature>
<feature type="region of interest" description="Disordered" evidence="1">
    <location>
        <begin position="287"/>
        <end position="359"/>
    </location>
</feature>
<dbReference type="Proteomes" id="UP000288725">
    <property type="component" value="Chromosome 7"/>
</dbReference>